<dbReference type="EMBL" id="CAJNOQ010047091">
    <property type="protein sequence ID" value="CAF1640328.1"/>
    <property type="molecule type" value="Genomic_DNA"/>
</dbReference>
<gene>
    <name evidence="1" type="ORF">GPM918_LOCUS44896</name>
    <name evidence="2" type="ORF">SRO942_LOCUS46997</name>
</gene>
<protein>
    <submittedName>
        <fullName evidence="1">Uncharacterized protein</fullName>
    </submittedName>
</protein>
<evidence type="ECO:0000313" key="3">
    <source>
        <dbReference type="Proteomes" id="UP000663829"/>
    </source>
</evidence>
<evidence type="ECO:0000313" key="1">
    <source>
        <dbReference type="EMBL" id="CAF1640328.1"/>
    </source>
</evidence>
<organism evidence="1 3">
    <name type="scientific">Didymodactylos carnosus</name>
    <dbReference type="NCBI Taxonomy" id="1234261"/>
    <lineage>
        <taxon>Eukaryota</taxon>
        <taxon>Metazoa</taxon>
        <taxon>Spiralia</taxon>
        <taxon>Gnathifera</taxon>
        <taxon>Rotifera</taxon>
        <taxon>Eurotatoria</taxon>
        <taxon>Bdelloidea</taxon>
        <taxon>Philodinida</taxon>
        <taxon>Philodinidae</taxon>
        <taxon>Didymodactylos</taxon>
    </lineage>
</organism>
<name>A0A816DLT3_9BILA</name>
<proteinExistence type="predicted"/>
<keyword evidence="3" id="KW-1185">Reference proteome</keyword>
<feature type="non-terminal residue" evidence="1">
    <location>
        <position position="17"/>
    </location>
</feature>
<reference evidence="1" key="1">
    <citation type="submission" date="2021-02" db="EMBL/GenBank/DDBJ databases">
        <authorList>
            <person name="Nowell W R."/>
        </authorList>
    </citation>
    <scope>NUCLEOTIDE SEQUENCE</scope>
</reference>
<comment type="caution">
    <text evidence="1">The sequence shown here is derived from an EMBL/GenBank/DDBJ whole genome shotgun (WGS) entry which is preliminary data.</text>
</comment>
<dbReference type="Proteomes" id="UP000681722">
    <property type="component" value="Unassembled WGS sequence"/>
</dbReference>
<accession>A0A816DLT3</accession>
<dbReference type="EMBL" id="CAJOBC010115899">
    <property type="protein sequence ID" value="CAF4551253.1"/>
    <property type="molecule type" value="Genomic_DNA"/>
</dbReference>
<dbReference type="AlphaFoldDB" id="A0A816DLT3"/>
<dbReference type="Proteomes" id="UP000663829">
    <property type="component" value="Unassembled WGS sequence"/>
</dbReference>
<sequence length="17" mass="1630">MSGALCAGAVGTSVSYR</sequence>
<evidence type="ECO:0000313" key="2">
    <source>
        <dbReference type="EMBL" id="CAF4551253.1"/>
    </source>
</evidence>